<evidence type="ECO:0000256" key="3">
    <source>
        <dbReference type="ARBA" id="ARBA00022578"/>
    </source>
</evidence>
<keyword evidence="6" id="KW-0238">DNA-binding</keyword>
<feature type="region of interest" description="Disordered" evidence="8">
    <location>
        <begin position="401"/>
        <end position="437"/>
    </location>
</feature>
<name>A0A1H5B4B4_9NOCA</name>
<dbReference type="EMBL" id="FNSV01000005">
    <property type="protein sequence ID" value="SED49265.1"/>
    <property type="molecule type" value="Genomic_DNA"/>
</dbReference>
<keyword evidence="7" id="KW-0233">DNA recombination</keyword>
<dbReference type="GO" id="GO:0003677">
    <property type="term" value="F:DNA binding"/>
    <property type="evidence" value="ECO:0007669"/>
    <property type="project" value="UniProtKB-KW"/>
</dbReference>
<evidence type="ECO:0000259" key="9">
    <source>
        <dbReference type="Pfam" id="PF01385"/>
    </source>
</evidence>
<dbReference type="AlphaFoldDB" id="A0A1H5B4B4"/>
<organism evidence="12 13">
    <name type="scientific">Rhodococcus koreensis</name>
    <dbReference type="NCBI Taxonomy" id="99653"/>
    <lineage>
        <taxon>Bacteria</taxon>
        <taxon>Bacillati</taxon>
        <taxon>Actinomycetota</taxon>
        <taxon>Actinomycetes</taxon>
        <taxon>Mycobacteriales</taxon>
        <taxon>Nocardiaceae</taxon>
        <taxon>Rhodococcus</taxon>
    </lineage>
</organism>
<dbReference type="GO" id="GO:0032196">
    <property type="term" value="P:transposition"/>
    <property type="evidence" value="ECO:0007669"/>
    <property type="project" value="UniProtKB-KW"/>
</dbReference>
<keyword evidence="4" id="KW-0479">Metal-binding</keyword>
<dbReference type="NCBIfam" id="TIGR01766">
    <property type="entry name" value="IS200/IS605 family accessory protein TnpB-like domain"/>
    <property type="match status" value="1"/>
</dbReference>
<feature type="compositionally biased region" description="Basic residues" evidence="8">
    <location>
        <begin position="416"/>
        <end position="437"/>
    </location>
</feature>
<dbReference type="Pfam" id="PF07282">
    <property type="entry name" value="Cas12f1-like_TNB"/>
    <property type="match status" value="1"/>
</dbReference>
<evidence type="ECO:0000256" key="8">
    <source>
        <dbReference type="SAM" id="MobiDB-lite"/>
    </source>
</evidence>
<evidence type="ECO:0000256" key="7">
    <source>
        <dbReference type="ARBA" id="ARBA00023172"/>
    </source>
</evidence>
<dbReference type="PANTHER" id="PTHR30405">
    <property type="entry name" value="TRANSPOSASE"/>
    <property type="match status" value="1"/>
</dbReference>
<dbReference type="PANTHER" id="PTHR30405:SF11">
    <property type="entry name" value="RNA-GUIDED DNA ENDONUCLEASE RV2885C-RELATED"/>
    <property type="match status" value="1"/>
</dbReference>
<feature type="domain" description="Cas12f1-like TNB" evidence="10">
    <location>
        <begin position="320"/>
        <end position="387"/>
    </location>
</feature>
<dbReference type="NCBIfam" id="NF040570">
    <property type="entry name" value="guided_TnpB"/>
    <property type="match status" value="1"/>
</dbReference>
<evidence type="ECO:0000256" key="4">
    <source>
        <dbReference type="ARBA" id="ARBA00022723"/>
    </source>
</evidence>
<feature type="domain" description="Probable transposase IS891/IS1136/IS1341" evidence="9">
    <location>
        <begin position="186"/>
        <end position="308"/>
    </location>
</feature>
<evidence type="ECO:0000256" key="1">
    <source>
        <dbReference type="ARBA" id="ARBA00008761"/>
    </source>
</evidence>
<dbReference type="InterPro" id="IPR001959">
    <property type="entry name" value="Transposase"/>
</dbReference>
<dbReference type="NCBIfam" id="NF038280">
    <property type="entry name" value="IS607_TnpB"/>
    <property type="match status" value="1"/>
</dbReference>
<dbReference type="InterPro" id="IPR010095">
    <property type="entry name" value="Cas12f1-like_TNB"/>
</dbReference>
<comment type="similarity">
    <text evidence="2">In the N-terminal section; belongs to the transposase 2 family.</text>
</comment>
<comment type="similarity">
    <text evidence="1">In the C-terminal section; belongs to the transposase 35 family.</text>
</comment>
<dbReference type="Proteomes" id="UP000183561">
    <property type="component" value="Unassembled WGS sequence"/>
</dbReference>
<reference evidence="13" key="1">
    <citation type="submission" date="2016-10" db="EMBL/GenBank/DDBJ databases">
        <authorList>
            <person name="Varghese N."/>
            <person name="Submissions S."/>
        </authorList>
    </citation>
    <scope>NUCLEOTIDE SEQUENCE [LARGE SCALE GENOMIC DNA]</scope>
    <source>
        <strain evidence="13">DSM 44498</strain>
    </source>
</reference>
<accession>A0A1H5B4B4</accession>
<dbReference type="GO" id="GO:0046872">
    <property type="term" value="F:metal ion binding"/>
    <property type="evidence" value="ECO:0007669"/>
    <property type="project" value="UniProtKB-KW"/>
</dbReference>
<evidence type="ECO:0000259" key="11">
    <source>
        <dbReference type="Pfam" id="PF12323"/>
    </source>
</evidence>
<evidence type="ECO:0000259" key="10">
    <source>
        <dbReference type="Pfam" id="PF07282"/>
    </source>
</evidence>
<dbReference type="InterPro" id="IPR021027">
    <property type="entry name" value="Transposase_put_HTH"/>
</dbReference>
<keyword evidence="5" id="KW-0862">Zinc</keyword>
<dbReference type="InterPro" id="IPR051399">
    <property type="entry name" value="RNA-guided_DNA_endo/Transpos"/>
</dbReference>
<dbReference type="InterPro" id="IPR053470">
    <property type="entry name" value="RNA-guided_DNA_endonuclease"/>
</dbReference>
<feature type="domain" description="Transposase putative helix-turn-helix" evidence="11">
    <location>
        <begin position="1"/>
        <end position="44"/>
    </location>
</feature>
<evidence type="ECO:0000313" key="12">
    <source>
        <dbReference type="EMBL" id="SED49265.1"/>
    </source>
</evidence>
<sequence length="437" mass="48867">MIRAYLFALDPTEAQADAMASHCGATRVAYNWCLARVKANWSQRAAEQTYGLTGDQLTPWVATSAYSLRKAWNAAKDEVAPWWKQNSKEAYASGCANLAAALANRTAGRAKMPRFKSKRTARMSCKFTTGRFGLVRDRRHVQLPVIGVVRTGESTRKLARKIDAGTARIRSATLSYQRGRWHVSFSVDLPDAAPEERTGGGVVGVDLGISHLATLSTGEQVPNQRRLDAELSNLRRAERACARRRGPDRRTGVAPSNRWKKARARADRIHTRVANLRRDDTHQFTTRLVREFDTIVIEDLHVAGMLRNRRLARHIAGVSWAEIRRQLTYKTERAGVRLVVADRWFASSKTCSECGTAKAKLPLNERVFACLACGIILDRDENAARNLAAAAVDTGELRRELPDGSDVRRTCSHASQSHRHGKSPHRTQRHHRKVVAR</sequence>
<dbReference type="Pfam" id="PF01385">
    <property type="entry name" value="OrfB_IS605"/>
    <property type="match status" value="1"/>
</dbReference>
<evidence type="ECO:0000256" key="2">
    <source>
        <dbReference type="ARBA" id="ARBA00011044"/>
    </source>
</evidence>
<keyword evidence="3" id="KW-0815">Transposition</keyword>
<dbReference type="Pfam" id="PF12323">
    <property type="entry name" value="HTH_OrfB_IS605"/>
    <property type="match status" value="1"/>
</dbReference>
<dbReference type="RefSeq" id="WP_072949318.1">
    <property type="nucleotide sequence ID" value="NZ_FNSV01000005.1"/>
</dbReference>
<gene>
    <name evidence="12" type="ORF">SAMN04490239_8499</name>
</gene>
<evidence type="ECO:0000256" key="6">
    <source>
        <dbReference type="ARBA" id="ARBA00023125"/>
    </source>
</evidence>
<dbReference type="GO" id="GO:0006310">
    <property type="term" value="P:DNA recombination"/>
    <property type="evidence" value="ECO:0007669"/>
    <property type="project" value="UniProtKB-KW"/>
</dbReference>
<keyword evidence="13" id="KW-1185">Reference proteome</keyword>
<evidence type="ECO:0000313" key="13">
    <source>
        <dbReference type="Proteomes" id="UP000183561"/>
    </source>
</evidence>
<protein>
    <submittedName>
        <fullName evidence="12">Putative transposase</fullName>
    </submittedName>
</protein>
<proteinExistence type="inferred from homology"/>
<evidence type="ECO:0000256" key="5">
    <source>
        <dbReference type="ARBA" id="ARBA00022833"/>
    </source>
</evidence>